<keyword evidence="2" id="KW-1185">Reference proteome</keyword>
<dbReference type="RefSeq" id="WP_413264666.1">
    <property type="nucleotide sequence ID" value="NZ_JBHFNR010000142.1"/>
</dbReference>
<sequence>MKHAKPKLAPNLAKRAERLTVTIAALKVKIQQIYDEGEVAPKGCCVARYQVRQQQKIYWYYKLQANEPIFEQAKDRQKKSKYKHLGRAGSEEHITAVVQVVRRNQIDELERTINFLTNSLLDLYYDGESEIIPDKLD</sequence>
<gene>
    <name evidence="1" type="ORF">ACE1CI_19125</name>
</gene>
<reference evidence="1 2" key="1">
    <citation type="submission" date="2024-09" db="EMBL/GenBank/DDBJ databases">
        <title>Floridaenema gen nov. (Aerosakkonemataceae, Aerosakkonematales ord. nov., Cyanobacteria) from benthic tropical and subtropical fresh waters, with the description of four new species.</title>
        <authorList>
            <person name="Moretto J.A."/>
            <person name="Berthold D.E."/>
            <person name="Lefler F.W."/>
            <person name="Huang I.-S."/>
            <person name="Laughinghouse H. IV."/>
        </authorList>
    </citation>
    <scope>NUCLEOTIDE SEQUENCE [LARGE SCALE GENOMIC DNA]</scope>
    <source>
        <strain evidence="1 2">BLCC-F50</strain>
    </source>
</reference>
<dbReference type="EMBL" id="JBHFNR010000142">
    <property type="protein sequence ID" value="MFB2895025.1"/>
    <property type="molecule type" value="Genomic_DNA"/>
</dbReference>
<organism evidence="1 2">
    <name type="scientific">Floridaenema flaviceps BLCC-F50</name>
    <dbReference type="NCBI Taxonomy" id="3153642"/>
    <lineage>
        <taxon>Bacteria</taxon>
        <taxon>Bacillati</taxon>
        <taxon>Cyanobacteriota</taxon>
        <taxon>Cyanophyceae</taxon>
        <taxon>Oscillatoriophycideae</taxon>
        <taxon>Aerosakkonematales</taxon>
        <taxon>Aerosakkonemataceae</taxon>
        <taxon>Floridanema</taxon>
        <taxon>Floridanema flaviceps</taxon>
    </lineage>
</organism>
<evidence type="ECO:0000313" key="1">
    <source>
        <dbReference type="EMBL" id="MFB2895025.1"/>
    </source>
</evidence>
<name>A0ABV4XTZ1_9CYAN</name>
<protein>
    <submittedName>
        <fullName evidence="1">Transposase</fullName>
    </submittedName>
</protein>
<accession>A0ABV4XTZ1</accession>
<comment type="caution">
    <text evidence="1">The sequence shown here is derived from an EMBL/GenBank/DDBJ whole genome shotgun (WGS) entry which is preliminary data.</text>
</comment>
<evidence type="ECO:0000313" key="2">
    <source>
        <dbReference type="Proteomes" id="UP001576784"/>
    </source>
</evidence>
<dbReference type="Proteomes" id="UP001576784">
    <property type="component" value="Unassembled WGS sequence"/>
</dbReference>
<proteinExistence type="predicted"/>